<dbReference type="PANTHER" id="PTHR33371">
    <property type="entry name" value="INTERMEMBRANE PHOSPHOLIPID TRANSPORT SYSTEM BINDING PROTEIN MLAD-RELATED"/>
    <property type="match status" value="1"/>
</dbReference>
<dbReference type="InterPro" id="IPR003399">
    <property type="entry name" value="Mce/MlaD"/>
</dbReference>
<evidence type="ECO:0000259" key="1">
    <source>
        <dbReference type="Pfam" id="PF02470"/>
    </source>
</evidence>
<evidence type="ECO:0000313" key="4">
    <source>
        <dbReference type="Proteomes" id="UP000502035"/>
    </source>
</evidence>
<dbReference type="EMBL" id="CP049866">
    <property type="protein sequence ID" value="QIK77480.1"/>
    <property type="molecule type" value="Genomic_DNA"/>
</dbReference>
<organism evidence="3 4">
    <name type="scientific">Nocardioides piscis</name>
    <dbReference type="NCBI Taxonomy" id="2714938"/>
    <lineage>
        <taxon>Bacteria</taxon>
        <taxon>Bacillati</taxon>
        <taxon>Actinomycetota</taxon>
        <taxon>Actinomycetes</taxon>
        <taxon>Propionibacteriales</taxon>
        <taxon>Nocardioidaceae</taxon>
        <taxon>Nocardioides</taxon>
    </lineage>
</organism>
<dbReference type="GO" id="GO:0005576">
    <property type="term" value="C:extracellular region"/>
    <property type="evidence" value="ECO:0007669"/>
    <property type="project" value="TreeGrafter"/>
</dbReference>
<dbReference type="Proteomes" id="UP000502035">
    <property type="component" value="Chromosome"/>
</dbReference>
<accession>A0A6G7YL66</accession>
<dbReference type="InterPro" id="IPR005693">
    <property type="entry name" value="Mce"/>
</dbReference>
<reference evidence="3 4" key="1">
    <citation type="submission" date="2020-03" db="EMBL/GenBank/DDBJ databases">
        <title>Nocardioides sp. nov., isolated from fish.</title>
        <authorList>
            <person name="Hyun D.-W."/>
            <person name="Bae J.-W."/>
        </authorList>
    </citation>
    <scope>NUCLEOTIDE SEQUENCE [LARGE SCALE GENOMIC DNA]</scope>
    <source>
        <strain evidence="3 4">HDW12A</strain>
    </source>
</reference>
<dbReference type="GO" id="GO:0051701">
    <property type="term" value="P:biological process involved in interaction with host"/>
    <property type="evidence" value="ECO:0007669"/>
    <property type="project" value="TreeGrafter"/>
</dbReference>
<dbReference type="KEGG" id="npi:G7071_16100"/>
<dbReference type="Pfam" id="PF11887">
    <property type="entry name" value="Mce4_CUP1"/>
    <property type="match status" value="1"/>
</dbReference>
<gene>
    <name evidence="3" type="ORF">G7071_16100</name>
</gene>
<dbReference type="InterPro" id="IPR052336">
    <property type="entry name" value="MlaD_Phospholipid_Transporter"/>
</dbReference>
<dbReference type="PANTHER" id="PTHR33371:SF17">
    <property type="entry name" value="MCE-FAMILY PROTEIN MCE1B"/>
    <property type="match status" value="1"/>
</dbReference>
<keyword evidence="4" id="KW-1185">Reference proteome</keyword>
<feature type="domain" description="Mammalian cell entry C-terminal" evidence="2">
    <location>
        <begin position="122"/>
        <end position="297"/>
    </location>
</feature>
<dbReference type="NCBIfam" id="TIGR00996">
    <property type="entry name" value="Mtu_fam_mce"/>
    <property type="match status" value="1"/>
</dbReference>
<evidence type="ECO:0000313" key="3">
    <source>
        <dbReference type="EMBL" id="QIK77480.1"/>
    </source>
</evidence>
<proteinExistence type="predicted"/>
<dbReference type="Pfam" id="PF02470">
    <property type="entry name" value="MlaD"/>
    <property type="match status" value="1"/>
</dbReference>
<sequence>MAADRNLTFMLSSVKLTIFTAVSLVMTLTLASIMGGFGLGDRVEYSAIFTNASEIVKGDDVRVAGVGVGEVEKVEIFNRTQAKVTFSVARDVPMTTDSRAGVRFLNLVGDRYLALQQGNTDAERLEPGATLPISQTTPALNLTALFNGFQPLFAALNPEDVNELSMNLVQVLQGEGGTVAGLLKQTAELTNSLADRDQLIGEVIVNLTTLMRTVDDHHQQLGQLITSLKDWTGNLARDRTAIGRSLTSISALSVTLSDLLDESRPLLKRDVAELRRLFGVLARPENKALLSETLDTLPTMLARQTRIGVYGSWYNYYLCQFTGGIVLPKQLTDVLPQATVDRIARFVIHSKTSRCKP</sequence>
<protein>
    <submittedName>
        <fullName evidence="3">MCE family protein</fullName>
    </submittedName>
</protein>
<name>A0A6G7YL66_9ACTN</name>
<feature type="domain" description="Mce/MlaD" evidence="1">
    <location>
        <begin position="43"/>
        <end position="118"/>
    </location>
</feature>
<dbReference type="AlphaFoldDB" id="A0A6G7YL66"/>
<dbReference type="InterPro" id="IPR024516">
    <property type="entry name" value="Mce_C"/>
</dbReference>
<evidence type="ECO:0000259" key="2">
    <source>
        <dbReference type="Pfam" id="PF11887"/>
    </source>
</evidence>